<evidence type="ECO:0000313" key="1">
    <source>
        <dbReference type="EMBL" id="MBS0123095.1"/>
    </source>
</evidence>
<keyword evidence="2" id="KW-1185">Reference proteome</keyword>
<comment type="caution">
    <text evidence="1">The sequence shown here is derived from an EMBL/GenBank/DDBJ whole genome shotgun (WGS) entry which is preliminary data.</text>
</comment>
<name>A0A8J7W8Z9_9RHOB</name>
<dbReference type="AlphaFoldDB" id="A0A8J7W8Z9"/>
<organism evidence="1 2">
    <name type="scientific">Thetidibacter halocola</name>
    <dbReference type="NCBI Taxonomy" id="2827239"/>
    <lineage>
        <taxon>Bacteria</taxon>
        <taxon>Pseudomonadati</taxon>
        <taxon>Pseudomonadota</taxon>
        <taxon>Alphaproteobacteria</taxon>
        <taxon>Rhodobacterales</taxon>
        <taxon>Roseobacteraceae</taxon>
        <taxon>Thetidibacter</taxon>
    </lineage>
</organism>
<reference evidence="1" key="1">
    <citation type="submission" date="2021-04" db="EMBL/GenBank/DDBJ databases">
        <authorList>
            <person name="Yoon J."/>
        </authorList>
    </citation>
    <scope>NUCLEOTIDE SEQUENCE</scope>
    <source>
        <strain evidence="1">KMU-90</strain>
    </source>
</reference>
<dbReference type="Proteomes" id="UP000681356">
    <property type="component" value="Unassembled WGS sequence"/>
</dbReference>
<dbReference type="EMBL" id="JAGTUU010000001">
    <property type="protein sequence ID" value="MBS0123095.1"/>
    <property type="molecule type" value="Genomic_DNA"/>
</dbReference>
<evidence type="ECO:0000313" key="2">
    <source>
        <dbReference type="Proteomes" id="UP000681356"/>
    </source>
</evidence>
<accession>A0A8J7W8Z9</accession>
<dbReference type="RefSeq" id="WP_212535054.1">
    <property type="nucleotide sequence ID" value="NZ_JAGTUU010000001.1"/>
</dbReference>
<proteinExistence type="predicted"/>
<gene>
    <name evidence="1" type="ORF">KB874_03020</name>
</gene>
<protein>
    <submittedName>
        <fullName evidence="1">Uncharacterized protein</fullName>
    </submittedName>
</protein>
<sequence>MLKQFQAEALDCIYESVTDPDALTRFMTAMICRFGGTAGDVVTEHPALRRIETHASFGFDPAFRASYDEDYLGRNRWVDGLARMPAGGCHVVETVTPAFRETPYYRDWALPQGLAQSLGALVE</sequence>